<evidence type="ECO:0000256" key="2">
    <source>
        <dbReference type="ARBA" id="ARBA00023136"/>
    </source>
</evidence>
<dbReference type="PANTHER" id="PTHR14097:SF7">
    <property type="entry name" value="OXIDOREDUCTASE HTATIP2"/>
    <property type="match status" value="1"/>
</dbReference>
<reference evidence="4 5" key="1">
    <citation type="submission" date="2022-09" db="EMBL/GenBank/DDBJ databases">
        <title>Whole genome sequencing analysis of tet(X)-positive Empedobacter falsenii YWS9-3.</title>
        <authorList>
            <person name="Chen C."/>
            <person name="Lv Y.-L."/>
        </authorList>
    </citation>
    <scope>NUCLEOTIDE SEQUENCE [LARGE SCALE GENOMIC DNA]</scope>
    <source>
        <strain evidence="4 5">YWS9-3_T</strain>
    </source>
</reference>
<dbReference type="SUPFAM" id="SSF51735">
    <property type="entry name" value="NAD(P)-binding Rossmann-fold domains"/>
    <property type="match status" value="1"/>
</dbReference>
<dbReference type="PANTHER" id="PTHR14097">
    <property type="entry name" value="OXIDOREDUCTASE HTATIP2"/>
    <property type="match status" value="1"/>
</dbReference>
<evidence type="ECO:0000259" key="3">
    <source>
        <dbReference type="Pfam" id="PF01370"/>
    </source>
</evidence>
<protein>
    <submittedName>
        <fullName evidence="4">NAD(P)H-binding protein</fullName>
    </submittedName>
</protein>
<feature type="domain" description="NAD-dependent epimerase/dehydratase" evidence="3">
    <location>
        <begin position="5"/>
        <end position="181"/>
    </location>
</feature>
<dbReference type="Gene3D" id="3.40.50.720">
    <property type="entry name" value="NAD(P)-binding Rossmann-like Domain"/>
    <property type="match status" value="1"/>
</dbReference>
<sequence length="222" mass="24997">MNKTALILGSTGLIGSLLLDKLLKHSNYSKVIMVVRKPQQINHPKLVEIVTDFNSQINLDDIETIDSIFSCLGTTRKKTPDLNAYRKIEIDIPVQFAQLGNKKGLTKFHYISSVGANATTSNFYLKMKGEAEKALLHENVKQLFLYRPSLLIGNRVEYRLAENISAKILPLFNPFLVGNLSKYKSIAAEKVAQALLENDLHITSEKVSVLYYNEIMNSKNKI</sequence>
<evidence type="ECO:0000256" key="1">
    <source>
        <dbReference type="ARBA" id="ARBA00004370"/>
    </source>
</evidence>
<keyword evidence="2" id="KW-0472">Membrane</keyword>
<gene>
    <name evidence="4" type="ORF">OBA43_00795</name>
</gene>
<dbReference type="InterPro" id="IPR036291">
    <property type="entry name" value="NAD(P)-bd_dom_sf"/>
</dbReference>
<evidence type="ECO:0000313" key="4">
    <source>
        <dbReference type="EMBL" id="WIH97500.1"/>
    </source>
</evidence>
<accession>A0ABY8V9U1</accession>
<name>A0ABY8V9U1_9FLAO</name>
<dbReference type="EMBL" id="CP106831">
    <property type="protein sequence ID" value="WIH97500.1"/>
    <property type="molecule type" value="Genomic_DNA"/>
</dbReference>
<dbReference type="InterPro" id="IPR001509">
    <property type="entry name" value="Epimerase_deHydtase"/>
</dbReference>
<organism evidence="4 5">
    <name type="scientific">Empedobacter falsenii</name>
    <dbReference type="NCBI Taxonomy" id="343874"/>
    <lineage>
        <taxon>Bacteria</taxon>
        <taxon>Pseudomonadati</taxon>
        <taxon>Bacteroidota</taxon>
        <taxon>Flavobacteriia</taxon>
        <taxon>Flavobacteriales</taxon>
        <taxon>Weeksellaceae</taxon>
        <taxon>Empedobacter</taxon>
    </lineage>
</organism>
<keyword evidence="5" id="KW-1185">Reference proteome</keyword>
<dbReference type="RefSeq" id="WP_284583598.1">
    <property type="nucleotide sequence ID" value="NZ_CP106831.1"/>
</dbReference>
<dbReference type="Proteomes" id="UP001223501">
    <property type="component" value="Chromosome"/>
</dbReference>
<proteinExistence type="predicted"/>
<comment type="subcellular location">
    <subcellularLocation>
        <location evidence="1">Membrane</location>
    </subcellularLocation>
</comment>
<dbReference type="Pfam" id="PF01370">
    <property type="entry name" value="Epimerase"/>
    <property type="match status" value="1"/>
</dbReference>
<evidence type="ECO:0000313" key="5">
    <source>
        <dbReference type="Proteomes" id="UP001223501"/>
    </source>
</evidence>